<dbReference type="EMBL" id="BQNB010014001">
    <property type="protein sequence ID" value="GJT22813.1"/>
    <property type="molecule type" value="Genomic_DNA"/>
</dbReference>
<accession>A0ABQ5C9X6</accession>
<evidence type="ECO:0000313" key="2">
    <source>
        <dbReference type="EMBL" id="GJT22813.1"/>
    </source>
</evidence>
<gene>
    <name evidence="2" type="ORF">Tco_0892750</name>
</gene>
<evidence type="ECO:0000256" key="1">
    <source>
        <dbReference type="SAM" id="MobiDB-lite"/>
    </source>
</evidence>
<organism evidence="2 3">
    <name type="scientific">Tanacetum coccineum</name>
    <dbReference type="NCBI Taxonomy" id="301880"/>
    <lineage>
        <taxon>Eukaryota</taxon>
        <taxon>Viridiplantae</taxon>
        <taxon>Streptophyta</taxon>
        <taxon>Embryophyta</taxon>
        <taxon>Tracheophyta</taxon>
        <taxon>Spermatophyta</taxon>
        <taxon>Magnoliopsida</taxon>
        <taxon>eudicotyledons</taxon>
        <taxon>Gunneridae</taxon>
        <taxon>Pentapetalae</taxon>
        <taxon>asterids</taxon>
        <taxon>campanulids</taxon>
        <taxon>Asterales</taxon>
        <taxon>Asteraceae</taxon>
        <taxon>Asteroideae</taxon>
        <taxon>Anthemideae</taxon>
        <taxon>Anthemidinae</taxon>
        <taxon>Tanacetum</taxon>
    </lineage>
</organism>
<comment type="caution">
    <text evidence="2">The sequence shown here is derived from an EMBL/GenBank/DDBJ whole genome shotgun (WGS) entry which is preliminary data.</text>
</comment>
<feature type="region of interest" description="Disordered" evidence="1">
    <location>
        <begin position="1"/>
        <end position="33"/>
    </location>
</feature>
<keyword evidence="3" id="KW-1185">Reference proteome</keyword>
<feature type="compositionally biased region" description="Basic and acidic residues" evidence="1">
    <location>
        <begin position="7"/>
        <end position="22"/>
    </location>
</feature>
<reference evidence="2" key="2">
    <citation type="submission" date="2022-01" db="EMBL/GenBank/DDBJ databases">
        <authorList>
            <person name="Yamashiro T."/>
            <person name="Shiraishi A."/>
            <person name="Satake H."/>
            <person name="Nakayama K."/>
        </authorList>
    </citation>
    <scope>NUCLEOTIDE SEQUENCE</scope>
</reference>
<evidence type="ECO:0000313" key="3">
    <source>
        <dbReference type="Proteomes" id="UP001151760"/>
    </source>
</evidence>
<protein>
    <submittedName>
        <fullName evidence="2">Uncharacterized protein</fullName>
    </submittedName>
</protein>
<dbReference type="Proteomes" id="UP001151760">
    <property type="component" value="Unassembled WGS sequence"/>
</dbReference>
<reference evidence="2" key="1">
    <citation type="journal article" date="2022" name="Int. J. Mol. Sci.">
        <title>Draft Genome of Tanacetum Coccineum: Genomic Comparison of Closely Related Tanacetum-Family Plants.</title>
        <authorList>
            <person name="Yamashiro T."/>
            <person name="Shiraishi A."/>
            <person name="Nakayama K."/>
            <person name="Satake H."/>
        </authorList>
    </citation>
    <scope>NUCLEOTIDE SEQUENCE</scope>
</reference>
<proteinExistence type="predicted"/>
<name>A0ABQ5C9X6_9ASTR</name>
<sequence length="71" mass="8283">MSKIHKEKSSFKMVDEEEEKVHPTPQPHVDDDEYNLQRGTQMSLEASQAHDQQAAKSLLELHKPKKQRIMD</sequence>